<dbReference type="PATRIC" id="fig|1423746.3.peg.1475"/>
<dbReference type="EMBL" id="AZER01000026">
    <property type="protein sequence ID" value="KRL25865.1"/>
    <property type="molecule type" value="Genomic_DNA"/>
</dbReference>
<accession>A0A0R1P1Q3</accession>
<keyword evidence="3" id="KW-0689">Ribosomal protein</keyword>
<evidence type="ECO:0000256" key="1">
    <source>
        <dbReference type="PROSITE-ProRule" id="PRU00182"/>
    </source>
</evidence>
<dbReference type="Pfam" id="PF17774">
    <property type="entry name" value="YlmH_RBD"/>
    <property type="match status" value="1"/>
</dbReference>
<dbReference type="InterPro" id="IPR048443">
    <property type="entry name" value="RqcP2_N"/>
</dbReference>
<feature type="domain" description="RNA-binding S4" evidence="2">
    <location>
        <begin position="183"/>
        <end position="259"/>
    </location>
</feature>
<keyword evidence="4" id="KW-1185">Reference proteome</keyword>
<dbReference type="GO" id="GO:0003723">
    <property type="term" value="F:RNA binding"/>
    <property type="evidence" value="ECO:0007669"/>
    <property type="project" value="UniProtKB-KW"/>
</dbReference>
<dbReference type="CDD" id="cd00165">
    <property type="entry name" value="S4"/>
    <property type="match status" value="1"/>
</dbReference>
<dbReference type="Pfam" id="PF01479">
    <property type="entry name" value="S4"/>
    <property type="match status" value="1"/>
</dbReference>
<organism evidence="3 4">
    <name type="scientific">Limosilactobacillus frumenti DSM 13145</name>
    <dbReference type="NCBI Taxonomy" id="1423746"/>
    <lineage>
        <taxon>Bacteria</taxon>
        <taxon>Bacillati</taxon>
        <taxon>Bacillota</taxon>
        <taxon>Bacilli</taxon>
        <taxon>Lactobacillales</taxon>
        <taxon>Lactobacillaceae</taxon>
        <taxon>Limosilactobacillus</taxon>
    </lineage>
</organism>
<dbReference type="GO" id="GO:0005840">
    <property type="term" value="C:ribosome"/>
    <property type="evidence" value="ECO:0007669"/>
    <property type="project" value="UniProtKB-KW"/>
</dbReference>
<dbReference type="InterPro" id="IPR040591">
    <property type="entry name" value="RqcP2_RBD"/>
</dbReference>
<evidence type="ECO:0000313" key="4">
    <source>
        <dbReference type="Proteomes" id="UP000051445"/>
    </source>
</evidence>
<name>A0A0R1P1Q3_9LACO</name>
<dbReference type="Gene3D" id="3.30.70.330">
    <property type="match status" value="1"/>
</dbReference>
<reference evidence="3 4" key="1">
    <citation type="journal article" date="2015" name="Genome Announc.">
        <title>Expanding the biotechnology potential of lactobacilli through comparative genomics of 213 strains and associated genera.</title>
        <authorList>
            <person name="Sun Z."/>
            <person name="Harris H.M."/>
            <person name="McCann A."/>
            <person name="Guo C."/>
            <person name="Argimon S."/>
            <person name="Zhang W."/>
            <person name="Yang X."/>
            <person name="Jeffery I.B."/>
            <person name="Cooney J.C."/>
            <person name="Kagawa T.F."/>
            <person name="Liu W."/>
            <person name="Song Y."/>
            <person name="Salvetti E."/>
            <person name="Wrobel A."/>
            <person name="Rasinkangas P."/>
            <person name="Parkhill J."/>
            <person name="Rea M.C."/>
            <person name="O'Sullivan O."/>
            <person name="Ritari J."/>
            <person name="Douillard F.P."/>
            <person name="Paul Ross R."/>
            <person name="Yang R."/>
            <person name="Briner A.E."/>
            <person name="Felis G.E."/>
            <person name="de Vos W.M."/>
            <person name="Barrangou R."/>
            <person name="Klaenhammer T.R."/>
            <person name="Caufield P.W."/>
            <person name="Cui Y."/>
            <person name="Zhang H."/>
            <person name="O'Toole P.W."/>
        </authorList>
    </citation>
    <scope>NUCLEOTIDE SEQUENCE [LARGE SCALE GENOMIC DNA]</scope>
    <source>
        <strain evidence="3 4">DSM 13145</strain>
    </source>
</reference>
<keyword evidence="1" id="KW-0694">RNA-binding</keyword>
<dbReference type="Gene3D" id="3.30.1370.160">
    <property type="match status" value="1"/>
</dbReference>
<dbReference type="STRING" id="1423746.FD27_GL001445"/>
<dbReference type="Proteomes" id="UP000051445">
    <property type="component" value="Unassembled WGS sequence"/>
</dbReference>
<dbReference type="InterPro" id="IPR002942">
    <property type="entry name" value="S4_RNA-bd"/>
</dbReference>
<comment type="caution">
    <text evidence="3">The sequence shown here is derived from an EMBL/GenBank/DDBJ whole genome shotgun (WGS) entry which is preliminary data.</text>
</comment>
<dbReference type="RefSeq" id="WP_057752647.1">
    <property type="nucleotide sequence ID" value="NZ_AZER01000026.1"/>
</dbReference>
<proteinExistence type="predicted"/>
<dbReference type="Pfam" id="PF21278">
    <property type="entry name" value="YlmH_1st"/>
    <property type="match status" value="1"/>
</dbReference>
<dbReference type="OrthoDB" id="9812787at2"/>
<dbReference type="PROSITE" id="PS50889">
    <property type="entry name" value="S4"/>
    <property type="match status" value="1"/>
</dbReference>
<protein>
    <submittedName>
        <fullName evidence="3">Ribosomal protein S4e</fullName>
    </submittedName>
</protein>
<dbReference type="InterPro" id="IPR036986">
    <property type="entry name" value="S4_RNA-bd_sf"/>
</dbReference>
<evidence type="ECO:0000313" key="3">
    <source>
        <dbReference type="EMBL" id="KRL25865.1"/>
    </source>
</evidence>
<evidence type="ECO:0000259" key="2">
    <source>
        <dbReference type="SMART" id="SM00363"/>
    </source>
</evidence>
<dbReference type="SMART" id="SM00363">
    <property type="entry name" value="S4"/>
    <property type="match status" value="1"/>
</dbReference>
<dbReference type="SUPFAM" id="SSF55174">
    <property type="entry name" value="Alpha-L RNA-binding motif"/>
    <property type="match status" value="1"/>
</dbReference>
<gene>
    <name evidence="3" type="ORF">FD27_GL001445</name>
</gene>
<dbReference type="InterPro" id="IPR012677">
    <property type="entry name" value="Nucleotide-bd_a/b_plait_sf"/>
</dbReference>
<dbReference type="AlphaFoldDB" id="A0A0R1P1Q3"/>
<dbReference type="Gene3D" id="3.10.290.10">
    <property type="entry name" value="RNA-binding S4 domain"/>
    <property type="match status" value="1"/>
</dbReference>
<sequence>MINNVKQHFRPDEGPFIDELEGQIATVENQYRPVLTSFLNPRQVYIAQTLVNRNDNVHAQASGGYPNAEMQRLLIYPDYFKPNDDDFELQVLQVDYPTKFAELHHRQIMGTLLGEGLERSSFGDIITDGEGRWQVVMTNQMARFVDQQIDHVGRIKVRWLVVEGNLLSASDDWEPVTTTISSLRLDAIIASAFHYSRNRAKQIVEHQLAQVNWEVIDRPDYSLVVHDIVSVRHAGRIRVDHMGSVTRKGKRRIALSVIHA</sequence>
<keyword evidence="3" id="KW-0687">Ribonucleoprotein</keyword>